<evidence type="ECO:0000313" key="3">
    <source>
        <dbReference type="EMBL" id="SHH90603.1"/>
    </source>
</evidence>
<evidence type="ECO:0000313" key="4">
    <source>
        <dbReference type="Proteomes" id="UP000184212"/>
    </source>
</evidence>
<dbReference type="GO" id="GO:0000155">
    <property type="term" value="F:phosphorelay sensor kinase activity"/>
    <property type="evidence" value="ECO:0007669"/>
    <property type="project" value="InterPro"/>
</dbReference>
<keyword evidence="3" id="KW-0808">Transferase</keyword>
<dbReference type="Pfam" id="PF06580">
    <property type="entry name" value="His_kinase"/>
    <property type="match status" value="1"/>
</dbReference>
<feature type="transmembrane region" description="Helical" evidence="1">
    <location>
        <begin position="473"/>
        <end position="492"/>
    </location>
</feature>
<dbReference type="InterPro" id="IPR011990">
    <property type="entry name" value="TPR-like_helical_dom_sf"/>
</dbReference>
<evidence type="ECO:0000256" key="1">
    <source>
        <dbReference type="SAM" id="Phobius"/>
    </source>
</evidence>
<dbReference type="InterPro" id="IPR010559">
    <property type="entry name" value="Sig_transdc_His_kin_internal"/>
</dbReference>
<keyword evidence="1" id="KW-0812">Transmembrane</keyword>
<keyword evidence="3" id="KW-0418">Kinase</keyword>
<dbReference type="EMBL" id="FQWQ01000005">
    <property type="protein sequence ID" value="SHH90603.1"/>
    <property type="molecule type" value="Genomic_DNA"/>
</dbReference>
<protein>
    <submittedName>
        <fullName evidence="3">Histidine kinase</fullName>
    </submittedName>
</protein>
<keyword evidence="1" id="KW-1133">Transmembrane helix</keyword>
<feature type="domain" description="Signal transduction histidine kinase internal region" evidence="2">
    <location>
        <begin position="510"/>
        <end position="589"/>
    </location>
</feature>
<organism evidence="3 4">
    <name type="scientific">Chryseolinea serpens</name>
    <dbReference type="NCBI Taxonomy" id="947013"/>
    <lineage>
        <taxon>Bacteria</taxon>
        <taxon>Pseudomonadati</taxon>
        <taxon>Bacteroidota</taxon>
        <taxon>Cytophagia</taxon>
        <taxon>Cytophagales</taxon>
        <taxon>Fulvivirgaceae</taxon>
        <taxon>Chryseolinea</taxon>
    </lineage>
</organism>
<dbReference type="GO" id="GO:0016020">
    <property type="term" value="C:membrane"/>
    <property type="evidence" value="ECO:0007669"/>
    <property type="project" value="InterPro"/>
</dbReference>
<proteinExistence type="predicted"/>
<dbReference type="OrthoDB" id="6190788at2"/>
<dbReference type="InterPro" id="IPR036890">
    <property type="entry name" value="HATPase_C_sf"/>
</dbReference>
<dbReference type="AlphaFoldDB" id="A0A1M5WUE4"/>
<dbReference type="STRING" id="947013.SAMN04488109_5982"/>
<dbReference type="PANTHER" id="PTHR34220">
    <property type="entry name" value="SENSOR HISTIDINE KINASE YPDA"/>
    <property type="match status" value="1"/>
</dbReference>
<accession>A0A1M5WUE4</accession>
<dbReference type="Gene3D" id="3.30.565.10">
    <property type="entry name" value="Histidine kinase-like ATPase, C-terminal domain"/>
    <property type="match status" value="1"/>
</dbReference>
<gene>
    <name evidence="3" type="ORF">SAMN04488109_5982</name>
</gene>
<sequence>MDVKDLIAIFRNRNPYASTWQPLPSFMKRPLTLYGAALLIFLNTAMWAQEGVVRLPGHTGLPENYFNLKDDAARMKFLVGAIRDSIYSDRFTNVYEWSRLGYQMAVKNKVDTLKGIFLFDIAKAFTYKLVAFDSAIVYYKRVLPYFPDKLNPYNLQATREIMEVYSENGNKDSTFRYLDILTSTMDAMPDTLSQKNSLSQNIATVYQYFGMYRTAIRYFQIAIMGHRANKNFPDLGIALANLGTLYNEMDDIERGIQYSKDALPYLVGLNRAYHQTASNVAEFYGELNQFDSALHYLTLSNARISQVKNQEAGIVNQNIMALILMSKKKYPEAERILKKNLELLAPTDDLWNLCKTHLNYAALDTCLKRYDRARDHLNFILTTARENQIPIFSLLALDNLVRIANRTGDYKTGLRDQILFNHLEDSLNTEKSRSDLNDLEISYNLLQKEQQIQLLRSENTVKNLELESNRRSLLLYLLGSAFIIGSLGVVLYQRNLRTKMQTQKLRAEMQTQILRSQMNPHFIFNSLNSIENFIMQNDKRQASDYLSKFSILIRGILDSSMNEIVPFMKDIEALKLYIELEQLRFNDKFKLALHIDPVLAGGDYRVPSLLIQPYVENAILHGLAPSEEPDLYLTIIAVLQDDQIRYTIQDNGVGIAQSKEYNTQNKPHHKSVGLKITAERIRMFNGQPHDGAVTLTSLGGDGSTTTGTKVEIILNVV</sequence>
<reference evidence="3 4" key="1">
    <citation type="submission" date="2016-11" db="EMBL/GenBank/DDBJ databases">
        <authorList>
            <person name="Jaros S."/>
            <person name="Januszkiewicz K."/>
            <person name="Wedrychowicz H."/>
        </authorList>
    </citation>
    <scope>NUCLEOTIDE SEQUENCE [LARGE SCALE GENOMIC DNA]</scope>
    <source>
        <strain evidence="3 4">DSM 24574</strain>
    </source>
</reference>
<dbReference type="PANTHER" id="PTHR34220:SF7">
    <property type="entry name" value="SENSOR HISTIDINE KINASE YPDA"/>
    <property type="match status" value="1"/>
</dbReference>
<name>A0A1M5WUE4_9BACT</name>
<evidence type="ECO:0000259" key="2">
    <source>
        <dbReference type="Pfam" id="PF06580"/>
    </source>
</evidence>
<dbReference type="SUPFAM" id="SSF55874">
    <property type="entry name" value="ATPase domain of HSP90 chaperone/DNA topoisomerase II/histidine kinase"/>
    <property type="match status" value="1"/>
</dbReference>
<dbReference type="Gene3D" id="1.25.40.10">
    <property type="entry name" value="Tetratricopeptide repeat domain"/>
    <property type="match status" value="2"/>
</dbReference>
<keyword evidence="4" id="KW-1185">Reference proteome</keyword>
<dbReference type="Proteomes" id="UP000184212">
    <property type="component" value="Unassembled WGS sequence"/>
</dbReference>
<dbReference type="SUPFAM" id="SSF48452">
    <property type="entry name" value="TPR-like"/>
    <property type="match status" value="1"/>
</dbReference>
<keyword evidence="1" id="KW-0472">Membrane</keyword>
<dbReference type="InterPro" id="IPR050640">
    <property type="entry name" value="Bact_2-comp_sensor_kinase"/>
</dbReference>